<keyword evidence="4" id="KW-1185">Reference proteome</keyword>
<dbReference type="EMBL" id="CP000781">
    <property type="protein sequence ID" value="ABS69738.1"/>
    <property type="molecule type" value="Genomic_DNA"/>
</dbReference>
<evidence type="ECO:0000313" key="4">
    <source>
        <dbReference type="Proteomes" id="UP000002417"/>
    </source>
</evidence>
<dbReference type="GO" id="GO:0006270">
    <property type="term" value="P:DNA replication initiation"/>
    <property type="evidence" value="ECO:0007669"/>
    <property type="project" value="InterPro"/>
</dbReference>
<dbReference type="Gene3D" id="1.10.1750.10">
    <property type="match status" value="1"/>
</dbReference>
<reference evidence="3 4" key="1">
    <citation type="submission" date="2007-07" db="EMBL/GenBank/DDBJ databases">
        <title>Complete sequence of chromosome of Xanthobacter autotrophicus Py2.</title>
        <authorList>
            <consortium name="US DOE Joint Genome Institute"/>
            <person name="Copeland A."/>
            <person name="Lucas S."/>
            <person name="Lapidus A."/>
            <person name="Barry K."/>
            <person name="Glavina del Rio T."/>
            <person name="Hammon N."/>
            <person name="Israni S."/>
            <person name="Dalin E."/>
            <person name="Tice H."/>
            <person name="Pitluck S."/>
            <person name="Sims D."/>
            <person name="Brettin T."/>
            <person name="Bruce D."/>
            <person name="Detter J.C."/>
            <person name="Han C."/>
            <person name="Tapia R."/>
            <person name="Brainard J."/>
            <person name="Schmutz J."/>
            <person name="Larimer F."/>
            <person name="Land M."/>
            <person name="Hauser L."/>
            <person name="Kyrpides N."/>
            <person name="Kim E."/>
            <person name="Ensigns S.A."/>
            <person name="Richardson P."/>
        </authorList>
    </citation>
    <scope>NUCLEOTIDE SEQUENCE [LARGE SCALE GENOMIC DNA]</scope>
    <source>
        <strain evidence="4">ATCC BAA-1158 / Py2</strain>
    </source>
</reference>
<accession>A7INZ2</accession>
<evidence type="ECO:0000259" key="2">
    <source>
        <dbReference type="SMART" id="SM00760"/>
    </source>
</evidence>
<sequence length="136" mass="15094">MTCFLPPMPPQPGPPTALPAERPKPSRRRQYAQPAQTPPSRVATILRVVAERYGIPQRAMLSRSKLPKYQRPRLVAMALCRRCTRINSEVVGEAFGRHRTTVLNAERTVARRLSIDPTFAAELGALEQTIRAGGPV</sequence>
<proteinExistence type="predicted"/>
<dbReference type="CDD" id="cd06571">
    <property type="entry name" value="Bac_DnaA_C"/>
    <property type="match status" value="1"/>
</dbReference>
<name>A7INZ2_XANP2</name>
<feature type="compositionally biased region" description="Pro residues" evidence="1">
    <location>
        <begin position="1"/>
        <end position="17"/>
    </location>
</feature>
<evidence type="ECO:0000313" key="3">
    <source>
        <dbReference type="EMBL" id="ABS69738.1"/>
    </source>
</evidence>
<dbReference type="KEGG" id="xau:Xaut_4517"/>
<dbReference type="STRING" id="78245.Xaut_4517"/>
<organism evidence="3 4">
    <name type="scientific">Xanthobacter autotrophicus (strain ATCC BAA-1158 / Py2)</name>
    <dbReference type="NCBI Taxonomy" id="78245"/>
    <lineage>
        <taxon>Bacteria</taxon>
        <taxon>Pseudomonadati</taxon>
        <taxon>Pseudomonadota</taxon>
        <taxon>Alphaproteobacteria</taxon>
        <taxon>Hyphomicrobiales</taxon>
        <taxon>Xanthobacteraceae</taxon>
        <taxon>Xanthobacter</taxon>
    </lineage>
</organism>
<dbReference type="GO" id="GO:0005524">
    <property type="term" value="F:ATP binding"/>
    <property type="evidence" value="ECO:0007669"/>
    <property type="project" value="InterPro"/>
</dbReference>
<dbReference type="InterPro" id="IPR013159">
    <property type="entry name" value="DnaA_C"/>
</dbReference>
<evidence type="ECO:0000256" key="1">
    <source>
        <dbReference type="SAM" id="MobiDB-lite"/>
    </source>
</evidence>
<dbReference type="Proteomes" id="UP000002417">
    <property type="component" value="Chromosome"/>
</dbReference>
<dbReference type="OrthoDB" id="8480222at2"/>
<protein>
    <submittedName>
        <fullName evidence="3">Chromosomal replication initiator DnaA domain</fullName>
    </submittedName>
</protein>
<dbReference type="SUPFAM" id="SSF48295">
    <property type="entry name" value="TrpR-like"/>
    <property type="match status" value="1"/>
</dbReference>
<gene>
    <name evidence="3" type="ordered locus">Xaut_4517</name>
</gene>
<dbReference type="SMART" id="SM00760">
    <property type="entry name" value="Bac_DnaA_C"/>
    <property type="match status" value="1"/>
</dbReference>
<dbReference type="GO" id="GO:0043565">
    <property type="term" value="F:sequence-specific DNA binding"/>
    <property type="evidence" value="ECO:0007669"/>
    <property type="project" value="InterPro"/>
</dbReference>
<feature type="region of interest" description="Disordered" evidence="1">
    <location>
        <begin position="1"/>
        <end position="39"/>
    </location>
</feature>
<dbReference type="eggNOG" id="COG0593">
    <property type="taxonomic scope" value="Bacteria"/>
</dbReference>
<dbReference type="InterPro" id="IPR010921">
    <property type="entry name" value="Trp_repressor/repl_initiator"/>
</dbReference>
<dbReference type="AlphaFoldDB" id="A7INZ2"/>
<dbReference type="GO" id="GO:0006275">
    <property type="term" value="P:regulation of DNA replication"/>
    <property type="evidence" value="ECO:0007669"/>
    <property type="project" value="InterPro"/>
</dbReference>
<dbReference type="HOGENOM" id="CLU_1874646_0_0_5"/>
<feature type="domain" description="Chromosomal replication initiator DnaA C-terminal" evidence="2">
    <location>
        <begin position="41"/>
        <end position="109"/>
    </location>
</feature>
<dbReference type="Pfam" id="PF08299">
    <property type="entry name" value="Bac_DnaA_C"/>
    <property type="match status" value="1"/>
</dbReference>